<sequence>MSAGSVAWNLLRVLIILSIVGAAMVPAASAGVRGMYGADVLNQLPAWYTPGTTITLDEVWWIDPTSNPRTGPDAEFEKPPYAGEFVKSVVLQSVDGNTYSGVTTMTSPLTPGVPPGETPWTYTLGEENRPGLLFIDLENLQPGPNGQEVTVVGETGYTFPTGEIVPAFVLQSTTPPGLEPIAHYRWVVEKTSGLVFQGAEYGYAGGASTQTTDPTTGTSPGPSSIVEFKVITITQ</sequence>
<gene>
    <name evidence="1" type="ORF">F8E02_02775</name>
</gene>
<keyword evidence="2" id="KW-1185">Reference proteome</keyword>
<comment type="caution">
    <text evidence="1">The sequence shown here is derived from an EMBL/GenBank/DDBJ whole genome shotgun (WGS) entry which is preliminary data.</text>
</comment>
<evidence type="ECO:0000313" key="1">
    <source>
        <dbReference type="EMBL" id="MDV2480949.1"/>
    </source>
</evidence>
<dbReference type="EMBL" id="WBKO01000001">
    <property type="protein sequence ID" value="MDV2480949.1"/>
    <property type="molecule type" value="Genomic_DNA"/>
</dbReference>
<dbReference type="Proteomes" id="UP001281203">
    <property type="component" value="Unassembled WGS sequence"/>
</dbReference>
<proteinExistence type="predicted"/>
<accession>A0ABU3WYR4</accession>
<evidence type="ECO:0000313" key="2">
    <source>
        <dbReference type="Proteomes" id="UP001281203"/>
    </source>
</evidence>
<name>A0ABU3WYR4_9EURY</name>
<reference evidence="1 2" key="1">
    <citation type="submission" date="2019-10" db="EMBL/GenBank/DDBJ databases">
        <title>Isolation and characterization of Methanoculleus sp. Wushi-C6 from a hot spring well.</title>
        <authorList>
            <person name="Chen S.-C."/>
            <person name="Lan Z.-H."/>
            <person name="You Y.-T."/>
            <person name="Lai M.-C."/>
        </authorList>
    </citation>
    <scope>NUCLEOTIDE SEQUENCE [LARGE SCALE GENOMIC DNA]</scope>
    <source>
        <strain evidence="1 2">Wushi-C6</strain>
    </source>
</reference>
<dbReference type="RefSeq" id="WP_317063929.1">
    <property type="nucleotide sequence ID" value="NZ_WBKO01000001.1"/>
</dbReference>
<organism evidence="1 2">
    <name type="scientific">Methanoculleus caldifontis</name>
    <dbReference type="NCBI Taxonomy" id="2651577"/>
    <lineage>
        <taxon>Archaea</taxon>
        <taxon>Methanobacteriati</taxon>
        <taxon>Methanobacteriota</taxon>
        <taxon>Stenosarchaea group</taxon>
        <taxon>Methanomicrobia</taxon>
        <taxon>Methanomicrobiales</taxon>
        <taxon>Methanomicrobiaceae</taxon>
        <taxon>Methanoculleus</taxon>
    </lineage>
</organism>
<protein>
    <recommendedName>
        <fullName evidence="3">DUF3821 domain-containing protein</fullName>
    </recommendedName>
</protein>
<evidence type="ECO:0008006" key="3">
    <source>
        <dbReference type="Google" id="ProtNLM"/>
    </source>
</evidence>